<dbReference type="AlphaFoldDB" id="A0A4R1LB00"/>
<feature type="chain" id="PRO_5020387609" evidence="1">
    <location>
        <begin position="23"/>
        <end position="815"/>
    </location>
</feature>
<dbReference type="Pfam" id="PF17148">
    <property type="entry name" value="DUF5117"/>
    <property type="match status" value="1"/>
</dbReference>
<gene>
    <name evidence="4" type="ORF">C7378_0337</name>
</gene>
<dbReference type="InterPro" id="IPR034032">
    <property type="entry name" value="Zn_MMP-like_bac"/>
</dbReference>
<dbReference type="SUPFAM" id="SSF55486">
    <property type="entry name" value="Metalloproteases ('zincins'), catalytic domain"/>
    <property type="match status" value="1"/>
</dbReference>
<name>A0A4R1LB00_9BACT</name>
<proteinExistence type="predicted"/>
<accession>A0A4R1LB00</accession>
<dbReference type="PANTHER" id="PTHR38478:SF1">
    <property type="entry name" value="ZINC DEPENDENT METALLOPROTEASE DOMAIN LIPOPROTEIN"/>
    <property type="match status" value="1"/>
</dbReference>
<dbReference type="EMBL" id="SMGK01000001">
    <property type="protein sequence ID" value="TCK75354.1"/>
    <property type="molecule type" value="Genomic_DNA"/>
</dbReference>
<dbReference type="RefSeq" id="WP_131991044.1">
    <property type="nucleotide sequence ID" value="NZ_SMGK01000001.1"/>
</dbReference>
<feature type="domain" description="EcxA zinc-binding" evidence="2">
    <location>
        <begin position="404"/>
        <end position="712"/>
    </location>
</feature>
<dbReference type="GO" id="GO:0008237">
    <property type="term" value="F:metallopeptidase activity"/>
    <property type="evidence" value="ECO:0007669"/>
    <property type="project" value="InterPro"/>
</dbReference>
<keyword evidence="5" id="KW-1185">Reference proteome</keyword>
<evidence type="ECO:0000313" key="5">
    <source>
        <dbReference type="Proteomes" id="UP000295210"/>
    </source>
</evidence>
<feature type="signal peptide" evidence="1">
    <location>
        <begin position="1"/>
        <end position="22"/>
    </location>
</feature>
<comment type="caution">
    <text evidence="4">The sequence shown here is derived from an EMBL/GenBank/DDBJ whole genome shotgun (WGS) entry which is preliminary data.</text>
</comment>
<dbReference type="CDD" id="cd04276">
    <property type="entry name" value="ZnMc_MMP_like_2"/>
    <property type="match status" value="1"/>
</dbReference>
<dbReference type="Pfam" id="PF16313">
    <property type="entry name" value="DUF4953"/>
    <property type="match status" value="1"/>
</dbReference>
<evidence type="ECO:0000256" key="1">
    <source>
        <dbReference type="SAM" id="SignalP"/>
    </source>
</evidence>
<dbReference type="Proteomes" id="UP000295210">
    <property type="component" value="Unassembled WGS sequence"/>
</dbReference>
<evidence type="ECO:0000259" key="3">
    <source>
        <dbReference type="Pfam" id="PF17148"/>
    </source>
</evidence>
<dbReference type="InterPro" id="IPR032534">
    <property type="entry name" value="EcxA_zinc-bd"/>
</dbReference>
<feature type="domain" description="DUF5117" evidence="3">
    <location>
        <begin position="83"/>
        <end position="277"/>
    </location>
</feature>
<protein>
    <submittedName>
        <fullName evidence="4">Uncharacterized protein DUF5117</fullName>
    </submittedName>
</protein>
<evidence type="ECO:0000259" key="2">
    <source>
        <dbReference type="Pfam" id="PF16313"/>
    </source>
</evidence>
<dbReference type="Gene3D" id="3.40.390.10">
    <property type="entry name" value="Collagenase (Catalytic Domain)"/>
    <property type="match status" value="1"/>
</dbReference>
<dbReference type="InterPro" id="IPR033413">
    <property type="entry name" value="DUF5117"/>
</dbReference>
<dbReference type="OrthoDB" id="9776599at2"/>
<organism evidence="4 5">
    <name type="scientific">Acidipila rosea</name>
    <dbReference type="NCBI Taxonomy" id="768535"/>
    <lineage>
        <taxon>Bacteria</taxon>
        <taxon>Pseudomonadati</taxon>
        <taxon>Acidobacteriota</taxon>
        <taxon>Terriglobia</taxon>
        <taxon>Terriglobales</taxon>
        <taxon>Acidobacteriaceae</taxon>
        <taxon>Acidipila</taxon>
    </lineage>
</organism>
<dbReference type="InterPro" id="IPR024079">
    <property type="entry name" value="MetalloPept_cat_dom_sf"/>
</dbReference>
<sequence>MPRLRTLLAACLFALTCSLSLAGQNTIAEKTSAMKHLDGLFPLDWDAKSGKLYLEIGSFSKDFLLLDSLPYGVGSNDLGLDRGQLGRSHVVHFYRSGPHVLLIEKNLAYRSSSSEPEEQLDVQQSFAQSVLWGFKVEAEDNGKVLVDATDFFLHDSHGVAERLVQARQGAYKLDPTRSTIAMEATKNFPLNTEVDSILTFTADGPMRGKLVASVTPDPHAVTVHEHTSLIQLPDDGYQPRAFDPRAGYFDIQYRDYSAPLGAPMDVHLITRHWLQKKDPGAALSEPVKPIIYYVDRGAPEPIRSALVEGASWWNQAFEAAGFKNAFQVKVLPEGADPMDIRYNMIQWVHRSTRGWSYGDSVIDPRTGEIIKGQVTLGSLRARQDYLIAEALLSPYQKGKPISSAMKELVLARIRQLAAHETGHTLGLAHNFAASSIAAGTSVMDYPHPWITLDSNGRPDLSHAYTTGIGAWDKVAIQYGYSQFPTGTDTHKALDAILSKALSSGLYFITDEDSRPLGSANPYSHLWDNGHDPAVELDRLLTVRTAALKHFGEDAIQPGEPMAQLEDTLVPLYLLHRYQTEAAAKELGGLDYRYALRGDNQMVTKPVSAADQQRALAAVLRTLSPDVLTLPASLLQMLPPRPPGYPRTQESFQGHTGLTFDPEGAVESAADLTNNLLFNPDRAARLVEEKQQDTSLPGLEDVIEATLKATWYAPRLAGLEGETQLTVEDSVLRHLLSLAAAPGASPEAKAVAAAESSKLANWLKGRTNIVNAPPLLHAHWSAALEQINAFKQAPAKFATPSELEAPPGQPIGEDDF</sequence>
<keyword evidence="1" id="KW-0732">Signal</keyword>
<dbReference type="PANTHER" id="PTHR38478">
    <property type="entry name" value="PEPTIDASE M1A AND M12B"/>
    <property type="match status" value="1"/>
</dbReference>
<reference evidence="4 5" key="1">
    <citation type="submission" date="2019-03" db="EMBL/GenBank/DDBJ databases">
        <title>Genomic Encyclopedia of Type Strains, Phase IV (KMG-IV): sequencing the most valuable type-strain genomes for metagenomic binning, comparative biology and taxonomic classification.</title>
        <authorList>
            <person name="Goeker M."/>
        </authorList>
    </citation>
    <scope>NUCLEOTIDE SEQUENCE [LARGE SCALE GENOMIC DNA]</scope>
    <source>
        <strain evidence="4 5">DSM 103428</strain>
    </source>
</reference>
<evidence type="ECO:0000313" key="4">
    <source>
        <dbReference type="EMBL" id="TCK75354.1"/>
    </source>
</evidence>